<reference evidence="2 3" key="1">
    <citation type="submission" date="2020-03" db="EMBL/GenBank/DDBJ databases">
        <title>Complete genome sequences of two sulfur-disproportionating bacterial strains T55J and Mzg5.</title>
        <authorList>
            <person name="Umezawa K."/>
            <person name="Kojima H."/>
            <person name="Kato Y."/>
            <person name="Fukui M."/>
        </authorList>
    </citation>
    <scope>NUCLEOTIDE SEQUENCE [LARGE SCALE GENOMIC DNA]</scope>
    <source>
        <strain evidence="2 3">T55J</strain>
    </source>
</reference>
<evidence type="ECO:0000313" key="2">
    <source>
        <dbReference type="EMBL" id="BCB96169.1"/>
    </source>
</evidence>
<feature type="domain" description="Uncharacterised" evidence="1">
    <location>
        <begin position="216"/>
        <end position="389"/>
    </location>
</feature>
<dbReference type="InterPro" id="IPR011119">
    <property type="entry name" value="Unchr_helicase_relaxase_TraI"/>
</dbReference>
<dbReference type="Gene3D" id="1.10.3210.40">
    <property type="match status" value="1"/>
</dbReference>
<evidence type="ECO:0000259" key="1">
    <source>
        <dbReference type="Pfam" id="PF07514"/>
    </source>
</evidence>
<organism evidence="2 3">
    <name type="scientific">Dissulfurispira thermophila</name>
    <dbReference type="NCBI Taxonomy" id="2715679"/>
    <lineage>
        <taxon>Bacteria</taxon>
        <taxon>Pseudomonadati</taxon>
        <taxon>Nitrospirota</taxon>
        <taxon>Thermodesulfovibrionia</taxon>
        <taxon>Thermodesulfovibrionales</taxon>
        <taxon>Dissulfurispiraceae</taxon>
        <taxon>Dissulfurispira</taxon>
    </lineage>
</organism>
<dbReference type="EMBL" id="AP022873">
    <property type="protein sequence ID" value="BCB96169.1"/>
    <property type="molecule type" value="Genomic_DNA"/>
</dbReference>
<dbReference type="Pfam" id="PF07514">
    <property type="entry name" value="TraI_2"/>
    <property type="match status" value="2"/>
</dbReference>
<name>A0A7G1H1R5_9BACT</name>
<accession>A0A7G1H1R5</accession>
<protein>
    <recommendedName>
        <fullName evidence="1">Uncharacterized domain-containing protein</fullName>
    </recommendedName>
</protein>
<proteinExistence type="predicted"/>
<evidence type="ECO:0000313" key="3">
    <source>
        <dbReference type="Proteomes" id="UP000516360"/>
    </source>
</evidence>
<dbReference type="RefSeq" id="WP_203473610.1">
    <property type="nucleotide sequence ID" value="NZ_AP022873.1"/>
</dbReference>
<keyword evidence="3" id="KW-1185">Reference proteome</keyword>
<gene>
    <name evidence="2" type="ORF">JZK55_10910</name>
</gene>
<dbReference type="Proteomes" id="UP000516360">
    <property type="component" value="Chromosome"/>
</dbReference>
<dbReference type="AlphaFoldDB" id="A0A7G1H1R5"/>
<sequence>MLSLLRKKAIRTTVDTRPSIHSAMDDLPDDIKTETQKHINTICDILVDSQADNLAKQIIKRTLELVWNLPASENHHHSGEFGLFLHSLEAAINSLMIFENKLFFQHSSEGSIDSLKTRKSKPKEQYAFLLSGLLLDIREAFRFLVEGDSKQQHHDDPRIHHLIAYFNDYIKTGTDQQDPYLRYNMYISKMLESVRNYGDFIDLDSINIEERELYSYFISGLMHDIGKALDVVVSSQNDIWNPFKEGLYHFYIRNNRNITIKHKDNRTYSLHRKVSPAFVSLLVSPEDIQYIGHHNFAELVEYLSSPSHIGNKFKKTIEADMASTQQDISSSLPVADIAGGVISELRNILLSGKYPFNSYMPGAWIMEDYTAVAIRIAEEARFATLNNEKNKKPIDFSALLKTLVERKYVKAEDWKCIYLMDIETQGKAFQQKVIQFKNSTLWDNNVPEICKLKLKFNIHSKN</sequence>
<dbReference type="KEGG" id="dtp:JZK55_10910"/>
<feature type="domain" description="Uncharacterised" evidence="1">
    <location>
        <begin position="47"/>
        <end position="137"/>
    </location>
</feature>